<dbReference type="InterPro" id="IPR013517">
    <property type="entry name" value="FG-GAP"/>
</dbReference>
<dbReference type="SMART" id="SM00191">
    <property type="entry name" value="Int_alpha"/>
    <property type="match status" value="5"/>
</dbReference>
<dbReference type="EMBL" id="JACHGN010000007">
    <property type="protein sequence ID" value="MBB5134156.1"/>
    <property type="molecule type" value="Genomic_DNA"/>
</dbReference>
<keyword evidence="3" id="KW-0325">Glycoprotein</keyword>
<evidence type="ECO:0000256" key="1">
    <source>
        <dbReference type="ARBA" id="ARBA00022729"/>
    </source>
</evidence>
<dbReference type="AlphaFoldDB" id="A0A840P6F2"/>
<evidence type="ECO:0000256" key="4">
    <source>
        <dbReference type="SAM" id="SignalP"/>
    </source>
</evidence>
<dbReference type="Gene3D" id="2.130.10.130">
    <property type="entry name" value="Integrin alpha, N-terminal"/>
    <property type="match status" value="3"/>
</dbReference>
<proteinExistence type="predicted"/>
<keyword evidence="2" id="KW-0677">Repeat</keyword>
<dbReference type="InterPro" id="IPR013519">
    <property type="entry name" value="Int_alpha_beta-p"/>
</dbReference>
<evidence type="ECO:0008006" key="7">
    <source>
        <dbReference type="Google" id="ProtNLM"/>
    </source>
</evidence>
<protein>
    <recommendedName>
        <fullName evidence="7">Integrin-like protein</fullName>
    </recommendedName>
</protein>
<evidence type="ECO:0000313" key="6">
    <source>
        <dbReference type="Proteomes" id="UP000578449"/>
    </source>
</evidence>
<comment type="caution">
    <text evidence="5">The sequence shown here is derived from an EMBL/GenBank/DDBJ whole genome shotgun (WGS) entry which is preliminary data.</text>
</comment>
<reference evidence="5 6" key="1">
    <citation type="submission" date="2020-08" db="EMBL/GenBank/DDBJ databases">
        <title>Genomic Encyclopedia of Type Strains, Phase IV (KMG-IV): sequencing the most valuable type-strain genomes for metagenomic binning, comparative biology and taxonomic classification.</title>
        <authorList>
            <person name="Goeker M."/>
        </authorList>
    </citation>
    <scope>NUCLEOTIDE SEQUENCE [LARGE SCALE GENOMIC DNA]</scope>
    <source>
        <strain evidence="5 6">DSM 45615</strain>
    </source>
</reference>
<dbReference type="Pfam" id="PF14312">
    <property type="entry name" value="FG-GAP_2"/>
    <property type="match status" value="1"/>
</dbReference>
<feature type="chain" id="PRO_5032732890" description="Integrin-like protein" evidence="4">
    <location>
        <begin position="26"/>
        <end position="482"/>
    </location>
</feature>
<dbReference type="InterPro" id="IPR028994">
    <property type="entry name" value="Integrin_alpha_N"/>
</dbReference>
<dbReference type="Pfam" id="PF01839">
    <property type="entry name" value="FG-GAP"/>
    <property type="match status" value="1"/>
</dbReference>
<dbReference type="RefSeq" id="WP_185051047.1">
    <property type="nucleotide sequence ID" value="NZ_BAABIX010000031.1"/>
</dbReference>
<evidence type="ECO:0000313" key="5">
    <source>
        <dbReference type="EMBL" id="MBB5134156.1"/>
    </source>
</evidence>
<sequence>MIVRMTPMRAVLAAALLLLPTAAYQAYQVYRADHAGRAEAAAACAATPLRTDFDGDGADDFVTGDPFADVDGLPGAGAVHLVSGRALTPVGAPDPAAGDAFGWSVALAQLDGDGCADLLVGAPYADVDGRTDAGAVYVLYGGAERNVRIVAPEPQQDAHFGWSLAASPDDGGVVAIGAPYEEDDQVRDAGAVYLFRGNDTSTLTRISQESEGVTGNSETGDMFGWSLALGRLAGAADGVDLAVGSPYENNDGTGRQNVEGMLDTGGLNVVHDPTRAEGGRYTGGKWELKDLVDTSVAGEAPGDRFGYALAYAAGSLAVSAPLADVRGVKDAGLVHVLRSDGFRALAKGTTLYQDAEGVEGDAAATDAFGFSLAMGAGETPDDVRLAVGIPFDAPEQKGAVQLIPLANPGEDRLLTSASATPNEHFGWSVAFSGNRLLAGIPDAPKGGAVGVLGRVEGAFTLLTPTPAGAGGTTTDTGVSLSG</sequence>
<gene>
    <name evidence="5" type="ORF">HNP84_003882</name>
</gene>
<name>A0A840P6F2_9ACTN</name>
<dbReference type="PANTHER" id="PTHR36220">
    <property type="entry name" value="UNNAMED PRODUCT"/>
    <property type="match status" value="1"/>
</dbReference>
<accession>A0A840P6F2</accession>
<keyword evidence="6" id="KW-1185">Reference proteome</keyword>
<keyword evidence="1 4" id="KW-0732">Signal</keyword>
<dbReference type="Proteomes" id="UP000578449">
    <property type="component" value="Unassembled WGS sequence"/>
</dbReference>
<feature type="signal peptide" evidence="4">
    <location>
        <begin position="1"/>
        <end position="25"/>
    </location>
</feature>
<evidence type="ECO:0000256" key="3">
    <source>
        <dbReference type="ARBA" id="ARBA00023180"/>
    </source>
</evidence>
<dbReference type="SUPFAM" id="SSF69318">
    <property type="entry name" value="Integrin alpha N-terminal domain"/>
    <property type="match status" value="1"/>
</dbReference>
<dbReference type="PROSITE" id="PS51470">
    <property type="entry name" value="FG_GAP"/>
    <property type="match status" value="2"/>
</dbReference>
<evidence type="ECO:0000256" key="2">
    <source>
        <dbReference type="ARBA" id="ARBA00022737"/>
    </source>
</evidence>
<organism evidence="5 6">
    <name type="scientific">Thermocatellispora tengchongensis</name>
    <dbReference type="NCBI Taxonomy" id="1073253"/>
    <lineage>
        <taxon>Bacteria</taxon>
        <taxon>Bacillati</taxon>
        <taxon>Actinomycetota</taxon>
        <taxon>Actinomycetes</taxon>
        <taxon>Streptosporangiales</taxon>
        <taxon>Streptosporangiaceae</taxon>
        <taxon>Thermocatellispora</taxon>
    </lineage>
</organism>
<dbReference type="PANTHER" id="PTHR36220:SF1">
    <property type="entry name" value="GAMMA TUBULIN COMPLEX COMPONENT C-TERMINAL DOMAIN-CONTAINING PROTEIN"/>
    <property type="match status" value="1"/>
</dbReference>